<name>A0AAE2CMP4_9LAMI</name>
<dbReference type="Proteomes" id="UP001293254">
    <property type="component" value="Unassembled WGS sequence"/>
</dbReference>
<dbReference type="AlphaFoldDB" id="A0AAE2CMP4"/>
<reference evidence="2" key="1">
    <citation type="submission" date="2020-06" db="EMBL/GenBank/DDBJ databases">
        <authorList>
            <person name="Li T."/>
            <person name="Hu X."/>
            <person name="Zhang T."/>
            <person name="Song X."/>
            <person name="Zhang H."/>
            <person name="Dai N."/>
            <person name="Sheng W."/>
            <person name="Hou X."/>
            <person name="Wei L."/>
        </authorList>
    </citation>
    <scope>NUCLEOTIDE SEQUENCE</scope>
    <source>
        <strain evidence="2">3651</strain>
        <tissue evidence="2">Leaf</tissue>
    </source>
</reference>
<feature type="region of interest" description="Disordered" evidence="1">
    <location>
        <begin position="1"/>
        <end position="23"/>
    </location>
</feature>
<dbReference type="EMBL" id="JACGWO010000005">
    <property type="protein sequence ID" value="KAK4427851.1"/>
    <property type="molecule type" value="Genomic_DNA"/>
</dbReference>
<sequence>MASEVGGALPELPAEGPAAAKSIRTGWRGSRRFSKQGRGMSLGLIDFHKHPLGIDVKIRHKSLRKVSENINENEEVIREAEKKKQHDTLTPVWKFTKHMLNL</sequence>
<comment type="caution">
    <text evidence="2">The sequence shown here is derived from an EMBL/GenBank/DDBJ whole genome shotgun (WGS) entry which is preliminary data.</text>
</comment>
<keyword evidence="3" id="KW-1185">Reference proteome</keyword>
<protein>
    <submittedName>
        <fullName evidence="2">Uncharacterized protein</fullName>
    </submittedName>
</protein>
<feature type="compositionally biased region" description="Low complexity" evidence="1">
    <location>
        <begin position="1"/>
        <end position="20"/>
    </location>
</feature>
<reference evidence="2" key="2">
    <citation type="journal article" date="2024" name="Plant">
        <title>Genomic evolution and insights into agronomic trait innovations of Sesamum species.</title>
        <authorList>
            <person name="Miao H."/>
            <person name="Wang L."/>
            <person name="Qu L."/>
            <person name="Liu H."/>
            <person name="Sun Y."/>
            <person name="Le M."/>
            <person name="Wang Q."/>
            <person name="Wei S."/>
            <person name="Zheng Y."/>
            <person name="Lin W."/>
            <person name="Duan Y."/>
            <person name="Cao H."/>
            <person name="Xiong S."/>
            <person name="Wang X."/>
            <person name="Wei L."/>
            <person name="Li C."/>
            <person name="Ma Q."/>
            <person name="Ju M."/>
            <person name="Zhao R."/>
            <person name="Li G."/>
            <person name="Mu C."/>
            <person name="Tian Q."/>
            <person name="Mei H."/>
            <person name="Zhang T."/>
            <person name="Gao T."/>
            <person name="Zhang H."/>
        </authorList>
    </citation>
    <scope>NUCLEOTIDE SEQUENCE</scope>
    <source>
        <strain evidence="2">3651</strain>
    </source>
</reference>
<proteinExistence type="predicted"/>
<organism evidence="2 3">
    <name type="scientific">Sesamum alatum</name>
    <dbReference type="NCBI Taxonomy" id="300844"/>
    <lineage>
        <taxon>Eukaryota</taxon>
        <taxon>Viridiplantae</taxon>
        <taxon>Streptophyta</taxon>
        <taxon>Embryophyta</taxon>
        <taxon>Tracheophyta</taxon>
        <taxon>Spermatophyta</taxon>
        <taxon>Magnoliopsida</taxon>
        <taxon>eudicotyledons</taxon>
        <taxon>Gunneridae</taxon>
        <taxon>Pentapetalae</taxon>
        <taxon>asterids</taxon>
        <taxon>lamiids</taxon>
        <taxon>Lamiales</taxon>
        <taxon>Pedaliaceae</taxon>
        <taxon>Sesamum</taxon>
    </lineage>
</organism>
<evidence type="ECO:0000313" key="2">
    <source>
        <dbReference type="EMBL" id="KAK4427851.1"/>
    </source>
</evidence>
<gene>
    <name evidence="2" type="ORF">Salat_1554100</name>
</gene>
<accession>A0AAE2CMP4</accession>
<evidence type="ECO:0000256" key="1">
    <source>
        <dbReference type="SAM" id="MobiDB-lite"/>
    </source>
</evidence>
<evidence type="ECO:0000313" key="3">
    <source>
        <dbReference type="Proteomes" id="UP001293254"/>
    </source>
</evidence>